<gene>
    <name evidence="16" type="ORF">BDY17DRAFT_314348</name>
</gene>
<dbReference type="Pfam" id="PF00174">
    <property type="entry name" value="Oxidored_molyb"/>
    <property type="match status" value="1"/>
</dbReference>
<evidence type="ECO:0000256" key="10">
    <source>
        <dbReference type="ARBA" id="ARBA00022723"/>
    </source>
</evidence>
<accession>A0A6A6Q4C9</accession>
<dbReference type="InterPro" id="IPR005066">
    <property type="entry name" value="MoCF_OxRdtse_dimer"/>
</dbReference>
<dbReference type="PROSITE" id="PS50255">
    <property type="entry name" value="CYTOCHROME_B5_2"/>
    <property type="match status" value="1"/>
</dbReference>
<evidence type="ECO:0000256" key="4">
    <source>
        <dbReference type="ARBA" id="ARBA00004971"/>
    </source>
</evidence>
<protein>
    <recommendedName>
        <fullName evidence="7">Nitrate reductase [NADPH]</fullName>
        <ecNumber evidence="6">1.7.1.3</ecNumber>
        <ecNumber evidence="5">1.8.3.1</ecNumber>
    </recommendedName>
</protein>
<keyword evidence="13" id="KW-0496">Mitochondrion</keyword>
<evidence type="ECO:0000256" key="13">
    <source>
        <dbReference type="ARBA" id="ARBA00023128"/>
    </source>
</evidence>
<keyword evidence="12" id="KW-0408">Iron</keyword>
<dbReference type="EC" id="1.7.1.3" evidence="6"/>
<dbReference type="FunFam" id="3.90.420.10:FF:000002">
    <property type="entry name" value="sulfite oxidase, mitochondrial"/>
    <property type="match status" value="1"/>
</dbReference>
<evidence type="ECO:0000259" key="15">
    <source>
        <dbReference type="PROSITE" id="PS50255"/>
    </source>
</evidence>
<evidence type="ECO:0000256" key="9">
    <source>
        <dbReference type="ARBA" id="ARBA00022617"/>
    </source>
</evidence>
<dbReference type="PRINTS" id="PR00407">
    <property type="entry name" value="EUMOPTERIN"/>
</dbReference>
<dbReference type="Pfam" id="PF00173">
    <property type="entry name" value="Cyt-b5"/>
    <property type="match status" value="1"/>
</dbReference>
<evidence type="ECO:0000256" key="6">
    <source>
        <dbReference type="ARBA" id="ARBA00012673"/>
    </source>
</evidence>
<dbReference type="OrthoDB" id="10051395at2759"/>
<dbReference type="InterPro" id="IPR000572">
    <property type="entry name" value="OxRdtase_Mopterin-bd_dom"/>
</dbReference>
<evidence type="ECO:0000313" key="17">
    <source>
        <dbReference type="Proteomes" id="UP000799767"/>
    </source>
</evidence>
<dbReference type="Gene3D" id="3.90.420.10">
    <property type="entry name" value="Oxidoreductase, molybdopterin-binding domain"/>
    <property type="match status" value="1"/>
</dbReference>
<evidence type="ECO:0000256" key="3">
    <source>
        <dbReference type="ARBA" id="ARBA00004569"/>
    </source>
</evidence>
<dbReference type="EMBL" id="MU001631">
    <property type="protein sequence ID" value="KAF2487142.1"/>
    <property type="molecule type" value="Genomic_DNA"/>
</dbReference>
<dbReference type="Pfam" id="PF03404">
    <property type="entry name" value="Mo-co_dimer"/>
    <property type="match status" value="1"/>
</dbReference>
<evidence type="ECO:0000256" key="5">
    <source>
        <dbReference type="ARBA" id="ARBA00012505"/>
    </source>
</evidence>
<evidence type="ECO:0000256" key="12">
    <source>
        <dbReference type="ARBA" id="ARBA00023004"/>
    </source>
</evidence>
<evidence type="ECO:0000313" key="16">
    <source>
        <dbReference type="EMBL" id="KAF2487142.1"/>
    </source>
</evidence>
<dbReference type="InterPro" id="IPR001199">
    <property type="entry name" value="Cyt_B5-like_heme/steroid-bd"/>
</dbReference>
<evidence type="ECO:0000256" key="14">
    <source>
        <dbReference type="ARBA" id="ARBA00049155"/>
    </source>
</evidence>
<evidence type="ECO:0000256" key="11">
    <source>
        <dbReference type="ARBA" id="ARBA00023002"/>
    </source>
</evidence>
<dbReference type="SUPFAM" id="SSF56524">
    <property type="entry name" value="Oxidoreductase molybdopterin-binding domain"/>
    <property type="match status" value="1"/>
</dbReference>
<organism evidence="16 17">
    <name type="scientific">Neohortaea acidophila</name>
    <dbReference type="NCBI Taxonomy" id="245834"/>
    <lineage>
        <taxon>Eukaryota</taxon>
        <taxon>Fungi</taxon>
        <taxon>Dikarya</taxon>
        <taxon>Ascomycota</taxon>
        <taxon>Pezizomycotina</taxon>
        <taxon>Dothideomycetes</taxon>
        <taxon>Dothideomycetidae</taxon>
        <taxon>Mycosphaerellales</taxon>
        <taxon>Teratosphaeriaceae</taxon>
        <taxon>Neohortaea</taxon>
    </lineage>
</organism>
<evidence type="ECO:0000256" key="8">
    <source>
        <dbReference type="ARBA" id="ARBA00022505"/>
    </source>
</evidence>
<comment type="subcellular location">
    <subcellularLocation>
        <location evidence="3">Mitochondrion intermembrane space</location>
    </subcellularLocation>
</comment>
<keyword evidence="10" id="KW-0479">Metal-binding</keyword>
<evidence type="ECO:0000256" key="7">
    <source>
        <dbReference type="ARBA" id="ARBA00015499"/>
    </source>
</evidence>
<dbReference type="GO" id="GO:0020037">
    <property type="term" value="F:heme binding"/>
    <property type="evidence" value="ECO:0007669"/>
    <property type="project" value="InterPro"/>
</dbReference>
<keyword evidence="11" id="KW-0560">Oxidoreductase</keyword>
<comment type="cofactor">
    <cofactor evidence="1">
        <name>Mo-molybdopterin</name>
        <dbReference type="ChEBI" id="CHEBI:71302"/>
    </cofactor>
</comment>
<evidence type="ECO:0000256" key="1">
    <source>
        <dbReference type="ARBA" id="ARBA00001924"/>
    </source>
</evidence>
<dbReference type="InterPro" id="IPR018506">
    <property type="entry name" value="Cyt_B5_heme-BS"/>
</dbReference>
<dbReference type="Proteomes" id="UP000799767">
    <property type="component" value="Unassembled WGS sequence"/>
</dbReference>
<dbReference type="GO" id="GO:0005758">
    <property type="term" value="C:mitochondrial intermembrane space"/>
    <property type="evidence" value="ECO:0007669"/>
    <property type="project" value="UniProtKB-SubCell"/>
</dbReference>
<dbReference type="GO" id="GO:0043546">
    <property type="term" value="F:molybdopterin cofactor binding"/>
    <property type="evidence" value="ECO:0007669"/>
    <property type="project" value="TreeGrafter"/>
</dbReference>
<dbReference type="PANTHER" id="PTHR19372:SF7">
    <property type="entry name" value="SULFITE OXIDASE, MITOCHONDRIAL"/>
    <property type="match status" value="1"/>
</dbReference>
<dbReference type="AlphaFoldDB" id="A0A6A6Q4C9"/>
<dbReference type="SUPFAM" id="SSF81296">
    <property type="entry name" value="E set domains"/>
    <property type="match status" value="1"/>
</dbReference>
<keyword evidence="17" id="KW-1185">Reference proteome</keyword>
<proteinExistence type="predicted"/>
<dbReference type="FunFam" id="3.10.120.10:FF:000007">
    <property type="entry name" value="Sulfite oxidase, mitochondrial"/>
    <property type="match status" value="1"/>
</dbReference>
<keyword evidence="9" id="KW-0349">Heme</keyword>
<dbReference type="Gene3D" id="2.60.40.650">
    <property type="match status" value="1"/>
</dbReference>
<dbReference type="GO" id="GO:0030151">
    <property type="term" value="F:molybdenum ion binding"/>
    <property type="evidence" value="ECO:0007669"/>
    <property type="project" value="InterPro"/>
</dbReference>
<dbReference type="InterPro" id="IPR036374">
    <property type="entry name" value="OxRdtase_Mopterin-bd_sf"/>
</dbReference>
<dbReference type="InterPro" id="IPR036400">
    <property type="entry name" value="Cyt_B5-like_heme/steroid_sf"/>
</dbReference>
<name>A0A6A6Q4C9_9PEZI</name>
<dbReference type="Gene3D" id="3.10.120.10">
    <property type="entry name" value="Cytochrome b5-like heme/steroid binding domain"/>
    <property type="match status" value="1"/>
</dbReference>
<dbReference type="PROSITE" id="PS00191">
    <property type="entry name" value="CYTOCHROME_B5_1"/>
    <property type="match status" value="1"/>
</dbReference>
<reference evidence="16" key="1">
    <citation type="journal article" date="2020" name="Stud. Mycol.">
        <title>101 Dothideomycetes genomes: a test case for predicting lifestyles and emergence of pathogens.</title>
        <authorList>
            <person name="Haridas S."/>
            <person name="Albert R."/>
            <person name="Binder M."/>
            <person name="Bloem J."/>
            <person name="Labutti K."/>
            <person name="Salamov A."/>
            <person name="Andreopoulos B."/>
            <person name="Baker S."/>
            <person name="Barry K."/>
            <person name="Bills G."/>
            <person name="Bluhm B."/>
            <person name="Cannon C."/>
            <person name="Castanera R."/>
            <person name="Culley D."/>
            <person name="Daum C."/>
            <person name="Ezra D."/>
            <person name="Gonzalez J."/>
            <person name="Henrissat B."/>
            <person name="Kuo A."/>
            <person name="Liang C."/>
            <person name="Lipzen A."/>
            <person name="Lutzoni F."/>
            <person name="Magnuson J."/>
            <person name="Mondo S."/>
            <person name="Nolan M."/>
            <person name="Ohm R."/>
            <person name="Pangilinan J."/>
            <person name="Park H.-J."/>
            <person name="Ramirez L."/>
            <person name="Alfaro M."/>
            <person name="Sun H."/>
            <person name="Tritt A."/>
            <person name="Yoshinaga Y."/>
            <person name="Zwiers L.-H."/>
            <person name="Turgeon B."/>
            <person name="Goodwin S."/>
            <person name="Spatafora J."/>
            <person name="Crous P."/>
            <person name="Grigoriev I."/>
        </authorList>
    </citation>
    <scope>NUCLEOTIDE SEQUENCE</scope>
    <source>
        <strain evidence="16">CBS 113389</strain>
    </source>
</reference>
<comment type="pathway">
    <text evidence="4">Energy metabolism; sulfur metabolism.</text>
</comment>
<dbReference type="GeneID" id="54476810"/>
<comment type="catalytic activity">
    <reaction evidence="14">
        <text>nitrite + NADP(+) + H2O = nitrate + NADPH + H(+)</text>
        <dbReference type="Rhea" id="RHEA:19061"/>
        <dbReference type="ChEBI" id="CHEBI:15377"/>
        <dbReference type="ChEBI" id="CHEBI:15378"/>
        <dbReference type="ChEBI" id="CHEBI:16301"/>
        <dbReference type="ChEBI" id="CHEBI:17632"/>
        <dbReference type="ChEBI" id="CHEBI:57783"/>
        <dbReference type="ChEBI" id="CHEBI:58349"/>
        <dbReference type="EC" id="1.7.1.3"/>
    </reaction>
</comment>
<dbReference type="RefSeq" id="XP_033593711.1">
    <property type="nucleotide sequence ID" value="XM_033735808.1"/>
</dbReference>
<dbReference type="EC" id="1.8.3.1" evidence="5"/>
<dbReference type="GO" id="GO:0050464">
    <property type="term" value="F:nitrate reductase (NADPH) activity"/>
    <property type="evidence" value="ECO:0007669"/>
    <property type="project" value="UniProtKB-EC"/>
</dbReference>
<dbReference type="SUPFAM" id="SSF55856">
    <property type="entry name" value="Cytochrome b5-like heme/steroid binding domain"/>
    <property type="match status" value="1"/>
</dbReference>
<sequence length="524" mass="58250">MPPLHHLSRRLVASSASPLAVRAPIGWLADSQPAAARHIQTATRSRPNSTHTPVHDRDADSHVYDITDFIGTHPGGEIILRACGGSVDPYWKIFSIHQKQEVYDILQQYHIGEIDERDLDDAGKLNWNVLGDQAENYIIDDPFKHDPERDENLIVRTAKPCNAETPGNLLVDFLTPLRLFFVRNHLWVPQTHESPQSLTVELSDGEEMTLSVEDLKAKFKEYTITATLQCSGNRRAHMSQGAGGKTSGLPWDIGAIGTAEFSGVRLRDVLRHAGCDVDDDCPSPTQCCSDEVDKHVHFMSPSDTYAVSIPLHTALNPQADVLIAWDMNGAPLNRDHGGPLRVIVPGTTAARSVKWLGRISISTDESASQYQQRDYKCFGPNMKQADCTGDDWAAAQAIQETPVQSAITNILRANGDNKTTVTGFAFSGGGRRIVRVDVSADGGKTWKQAELQADKAKGARRWAWTLWKIQWPKDELQPGKEVEFVVKACDESYNTQPQTFDSIWNFRGLLANAWHRQTRAYEDL</sequence>
<dbReference type="GO" id="GO:0006790">
    <property type="term" value="P:sulfur compound metabolic process"/>
    <property type="evidence" value="ECO:0007669"/>
    <property type="project" value="TreeGrafter"/>
</dbReference>
<dbReference type="InterPro" id="IPR014756">
    <property type="entry name" value="Ig_E-set"/>
</dbReference>
<keyword evidence="8" id="KW-0500">Molybdenum</keyword>
<dbReference type="GO" id="GO:0008482">
    <property type="term" value="F:sulfite oxidase activity"/>
    <property type="evidence" value="ECO:0007669"/>
    <property type="project" value="UniProtKB-EC"/>
</dbReference>
<dbReference type="InterPro" id="IPR008335">
    <property type="entry name" value="Mopterin_OxRdtase_euk"/>
</dbReference>
<dbReference type="PANTHER" id="PTHR19372">
    <property type="entry name" value="SULFITE REDUCTASE"/>
    <property type="match status" value="1"/>
</dbReference>
<feature type="domain" description="Cytochrome b5 heme-binding" evidence="15">
    <location>
        <begin position="60"/>
        <end position="115"/>
    </location>
</feature>
<comment type="cofactor">
    <cofactor evidence="2">
        <name>heme b</name>
        <dbReference type="ChEBI" id="CHEBI:60344"/>
    </cofactor>
</comment>
<evidence type="ECO:0000256" key="2">
    <source>
        <dbReference type="ARBA" id="ARBA00001970"/>
    </source>
</evidence>